<feature type="transmembrane region" description="Helical" evidence="1">
    <location>
        <begin position="78"/>
        <end position="96"/>
    </location>
</feature>
<proteinExistence type="predicted"/>
<evidence type="ECO:0000256" key="1">
    <source>
        <dbReference type="SAM" id="Phobius"/>
    </source>
</evidence>
<keyword evidence="1" id="KW-1133">Transmembrane helix</keyword>
<keyword evidence="1" id="KW-0472">Membrane</keyword>
<keyword evidence="3" id="KW-1185">Reference proteome</keyword>
<dbReference type="RefSeq" id="WP_212519213.1">
    <property type="nucleotide sequence ID" value="NZ_JAGSOH010000048.1"/>
</dbReference>
<comment type="caution">
    <text evidence="2">The sequence shown here is derived from an EMBL/GenBank/DDBJ whole genome shotgun (WGS) entry which is preliminary data.</text>
</comment>
<evidence type="ECO:0000313" key="2">
    <source>
        <dbReference type="EMBL" id="MBR7828073.1"/>
    </source>
</evidence>
<name>A0A941IKF7_9ACTN</name>
<accession>A0A941IKF7</accession>
<keyword evidence="1" id="KW-0812">Transmembrane</keyword>
<feature type="transmembrane region" description="Helical" evidence="1">
    <location>
        <begin position="27"/>
        <end position="46"/>
    </location>
</feature>
<reference evidence="2" key="1">
    <citation type="submission" date="2021-04" db="EMBL/GenBank/DDBJ databases">
        <title>Genome based classification of Actinospica acidithermotolerans sp. nov., an actinobacterium isolated from an Indonesian hot spring.</title>
        <authorList>
            <person name="Kusuma A.B."/>
            <person name="Putra K.E."/>
            <person name="Nafisah S."/>
            <person name="Loh J."/>
            <person name="Nouioui I."/>
            <person name="Goodfellow M."/>
        </authorList>
    </citation>
    <scope>NUCLEOTIDE SEQUENCE</scope>
    <source>
        <strain evidence="2">MGRD01-02</strain>
    </source>
</reference>
<dbReference type="Proteomes" id="UP000676325">
    <property type="component" value="Unassembled WGS sequence"/>
</dbReference>
<evidence type="ECO:0000313" key="3">
    <source>
        <dbReference type="Proteomes" id="UP000676325"/>
    </source>
</evidence>
<sequence length="104" mass="10688">MAGTSAAAAGERMTCGVRPSGMTALRAALLAAAFLLALAAPVIYFVHVRESIPGMHCMAYGPNGPVCPAARYVRHTGLATGAALLALLLVGGAAFLPRRRRNRG</sequence>
<gene>
    <name evidence="2" type="ORF">KDK95_17280</name>
</gene>
<dbReference type="AlphaFoldDB" id="A0A941IKF7"/>
<dbReference type="EMBL" id="JAGSOH010000048">
    <property type="protein sequence ID" value="MBR7828073.1"/>
    <property type="molecule type" value="Genomic_DNA"/>
</dbReference>
<organism evidence="2 3">
    <name type="scientific">Actinospica acidithermotolerans</name>
    <dbReference type="NCBI Taxonomy" id="2828514"/>
    <lineage>
        <taxon>Bacteria</taxon>
        <taxon>Bacillati</taxon>
        <taxon>Actinomycetota</taxon>
        <taxon>Actinomycetes</taxon>
        <taxon>Catenulisporales</taxon>
        <taxon>Actinospicaceae</taxon>
        <taxon>Actinospica</taxon>
    </lineage>
</organism>
<protein>
    <submittedName>
        <fullName evidence="2">Uncharacterized protein</fullName>
    </submittedName>
</protein>